<dbReference type="InterPro" id="IPR002654">
    <property type="entry name" value="Glyco_trans_25"/>
</dbReference>
<proteinExistence type="predicted"/>
<evidence type="ECO:0000256" key="3">
    <source>
        <dbReference type="ARBA" id="ARBA00022985"/>
    </source>
</evidence>
<dbReference type="UniPathway" id="UPA00820"/>
<dbReference type="AlphaFoldDB" id="A0A192B1W7"/>
<evidence type="ECO:0000256" key="1">
    <source>
        <dbReference type="ARBA" id="ARBA00005068"/>
    </source>
</evidence>
<dbReference type="KEGG" id="pox:MB84_31285"/>
<feature type="domain" description="Glycosyl transferase family 25" evidence="4">
    <location>
        <begin position="13"/>
        <end position="116"/>
    </location>
</feature>
<dbReference type="GO" id="GO:0009103">
    <property type="term" value="P:lipopolysaccharide biosynthetic process"/>
    <property type="evidence" value="ECO:0007669"/>
    <property type="project" value="UniProtKB-KW"/>
</dbReference>
<evidence type="ECO:0000259" key="4">
    <source>
        <dbReference type="Pfam" id="PF01755"/>
    </source>
</evidence>
<comment type="pathway">
    <text evidence="2">Glycan metabolism; lacto-N-neotetraose biosynthesis.</text>
</comment>
<keyword evidence="3" id="KW-0448">Lipopolysaccharide biosynthesis</keyword>
<dbReference type="Proteomes" id="UP000035050">
    <property type="component" value="Chromosome"/>
</dbReference>
<dbReference type="Pfam" id="PF01755">
    <property type="entry name" value="Glyco_transf_25"/>
    <property type="match status" value="1"/>
</dbReference>
<dbReference type="EMBL" id="CP011253">
    <property type="protein sequence ID" value="ANJ87228.1"/>
    <property type="molecule type" value="Genomic_DNA"/>
</dbReference>
<sequence length="254" mass="28875">MNQVCVPGLRLPPVIVVSLVGSHERRAHITAQLTQASVPFRFFDAQRIDRYPVTYDEATRLKMYSNHLTLGEVGCYDSHYRIWEALARSNDDIWCVLEDDVELTPDFSGRLAAALDVSIHWGIMRLKSGGDSGRWKVGDLPDGSILHDHRKQPGGTQGYLIRRDAALALLDYAKRMIHPVDDMLNRTWEHGVRMISMSPDIVVDVGNDLGTTITGRRKAERSLTQKLRREFYMARDCLSSHLHVMRRRLLAGAR</sequence>
<dbReference type="SUPFAM" id="SSF53448">
    <property type="entry name" value="Nucleotide-diphospho-sugar transferases"/>
    <property type="match status" value="1"/>
</dbReference>
<accession>A0A192B1W7</accession>
<dbReference type="UniPathway" id="UPA00501"/>
<evidence type="ECO:0000313" key="5">
    <source>
        <dbReference type="EMBL" id="ANJ87228.1"/>
    </source>
</evidence>
<protein>
    <recommendedName>
        <fullName evidence="4">Glycosyl transferase family 25 domain-containing protein</fullName>
    </recommendedName>
</protein>
<dbReference type="OrthoDB" id="119742at2"/>
<dbReference type="InterPro" id="IPR029044">
    <property type="entry name" value="Nucleotide-diphossugar_trans"/>
</dbReference>
<organism evidence="5 6">
    <name type="scientific">Pandoraea oxalativorans</name>
    <dbReference type="NCBI Taxonomy" id="573737"/>
    <lineage>
        <taxon>Bacteria</taxon>
        <taxon>Pseudomonadati</taxon>
        <taxon>Pseudomonadota</taxon>
        <taxon>Betaproteobacteria</taxon>
        <taxon>Burkholderiales</taxon>
        <taxon>Burkholderiaceae</taxon>
        <taxon>Pandoraea</taxon>
    </lineage>
</organism>
<gene>
    <name evidence="5" type="ORF">MB84_31285</name>
</gene>
<evidence type="ECO:0000313" key="6">
    <source>
        <dbReference type="Proteomes" id="UP000035050"/>
    </source>
</evidence>
<name>A0A192B1W7_9BURK</name>
<evidence type="ECO:0000256" key="2">
    <source>
        <dbReference type="ARBA" id="ARBA00005222"/>
    </source>
</evidence>
<dbReference type="CDD" id="cd06532">
    <property type="entry name" value="Glyco_transf_25"/>
    <property type="match status" value="1"/>
</dbReference>
<reference evidence="5" key="1">
    <citation type="submission" date="2016-06" db="EMBL/GenBank/DDBJ databases">
        <title>Pandoraea oxalativorans DSM 23570 Genome Sequencing.</title>
        <authorList>
            <person name="Ee R."/>
            <person name="Lim Y.-L."/>
            <person name="Yong D."/>
            <person name="Yin W.-F."/>
            <person name="Chan K.-G."/>
        </authorList>
    </citation>
    <scope>NUCLEOTIDE SEQUENCE</scope>
    <source>
        <strain evidence="5">DSM 23570</strain>
    </source>
</reference>
<keyword evidence="6" id="KW-1185">Reference proteome</keyword>
<comment type="pathway">
    <text evidence="1">Bacterial outer membrane biogenesis; lipooligosaccharide biosynthesis.</text>
</comment>
<dbReference type="RefSeq" id="WP_052652717.1">
    <property type="nucleotide sequence ID" value="NZ_CP011253.3"/>
</dbReference>